<protein>
    <submittedName>
        <fullName evidence="3 4">Uncharacterized protein</fullName>
    </submittedName>
</protein>
<proteinExistence type="predicted"/>
<reference evidence="3 5" key="1">
    <citation type="submission" date="2008-03" db="EMBL/GenBank/DDBJ databases">
        <title>Annotation of Ixodes scapularis.</title>
        <authorList>
            <consortium name="Ixodes scapularis Genome Project Consortium"/>
            <person name="Caler E."/>
            <person name="Hannick L.I."/>
            <person name="Bidwell S."/>
            <person name="Joardar V."/>
            <person name="Thiagarajan M."/>
            <person name="Amedeo P."/>
            <person name="Galinsky K.J."/>
            <person name="Schobel S."/>
            <person name="Inman J."/>
            <person name="Hostetler J."/>
            <person name="Miller J."/>
            <person name="Hammond M."/>
            <person name="Megy K."/>
            <person name="Lawson D."/>
            <person name="Kodira C."/>
            <person name="Sutton G."/>
            <person name="Meyer J."/>
            <person name="Hill C.A."/>
            <person name="Birren B."/>
            <person name="Nene V."/>
            <person name="Collins F."/>
            <person name="Alarcon-Chaidez F."/>
            <person name="Wikel S."/>
            <person name="Strausberg R."/>
        </authorList>
    </citation>
    <scope>NUCLEOTIDE SEQUENCE [LARGE SCALE GENOMIC DNA]</scope>
    <source>
        <strain evidence="5">Wikel</strain>
        <strain evidence="3">Wikel colony</strain>
    </source>
</reference>
<sequence>MGAGPRGGPEPGCKAARRWRGGPNPDPSGARPFSKERGRLSRFRLRSAPAVGRANSSAQQCELSDQVSPSARSALGLALVPQHWLAFRPPPPRHHLALAAAYLPLFFAGLLGNGAIIFLFLT</sequence>
<evidence type="ECO:0000313" key="3">
    <source>
        <dbReference type="EMBL" id="EEC16619.1"/>
    </source>
</evidence>
<evidence type="ECO:0000256" key="2">
    <source>
        <dbReference type="SAM" id="Phobius"/>
    </source>
</evidence>
<dbReference type="HOGENOM" id="CLU_2029268_0_0_1"/>
<feature type="transmembrane region" description="Helical" evidence="2">
    <location>
        <begin position="96"/>
        <end position="121"/>
    </location>
</feature>
<evidence type="ECO:0000256" key="1">
    <source>
        <dbReference type="SAM" id="MobiDB-lite"/>
    </source>
</evidence>
<dbReference type="AlphaFoldDB" id="B7QCP7"/>
<dbReference type="PaxDb" id="6945-B7QCP7"/>
<evidence type="ECO:0000313" key="4">
    <source>
        <dbReference type="EnsemblMetazoa" id="ISCW012797-PA"/>
    </source>
</evidence>
<reference evidence="4" key="2">
    <citation type="submission" date="2020-05" db="UniProtKB">
        <authorList>
            <consortium name="EnsemblMetazoa"/>
        </authorList>
    </citation>
    <scope>IDENTIFICATION</scope>
    <source>
        <strain evidence="4">wikel</strain>
    </source>
</reference>
<keyword evidence="5" id="KW-1185">Reference proteome</keyword>
<dbReference type="EMBL" id="ABJB010790788">
    <property type="status" value="NOT_ANNOTATED_CDS"/>
    <property type="molecule type" value="Genomic_DNA"/>
</dbReference>
<accession>B7QCP7</accession>
<dbReference type="VEuPathDB" id="VectorBase:ISCW012797"/>
<dbReference type="Proteomes" id="UP000001555">
    <property type="component" value="Unassembled WGS sequence"/>
</dbReference>
<feature type="compositionally biased region" description="Gly residues" evidence="1">
    <location>
        <begin position="1"/>
        <end position="10"/>
    </location>
</feature>
<dbReference type="InParanoid" id="B7QCP7"/>
<evidence type="ECO:0000313" key="5">
    <source>
        <dbReference type="Proteomes" id="UP000001555"/>
    </source>
</evidence>
<feature type="region of interest" description="Disordered" evidence="1">
    <location>
        <begin position="1"/>
        <end position="37"/>
    </location>
</feature>
<organism>
    <name type="scientific">Ixodes scapularis</name>
    <name type="common">Black-legged tick</name>
    <name type="synonym">Deer tick</name>
    <dbReference type="NCBI Taxonomy" id="6945"/>
    <lineage>
        <taxon>Eukaryota</taxon>
        <taxon>Metazoa</taxon>
        <taxon>Ecdysozoa</taxon>
        <taxon>Arthropoda</taxon>
        <taxon>Chelicerata</taxon>
        <taxon>Arachnida</taxon>
        <taxon>Acari</taxon>
        <taxon>Parasitiformes</taxon>
        <taxon>Ixodida</taxon>
        <taxon>Ixodoidea</taxon>
        <taxon>Ixodidae</taxon>
        <taxon>Ixodinae</taxon>
        <taxon>Ixodes</taxon>
    </lineage>
</organism>
<name>B7QCP7_IXOSC</name>
<keyword evidence="2" id="KW-1133">Transmembrane helix</keyword>
<keyword evidence="2" id="KW-0812">Transmembrane</keyword>
<keyword evidence="2" id="KW-0472">Membrane</keyword>
<gene>
    <name evidence="3" type="ORF">IscW_ISCW012797</name>
</gene>
<dbReference type="VEuPathDB" id="VectorBase:ISCI012797"/>
<dbReference type="EnsemblMetazoa" id="ISCW012797-RA">
    <property type="protein sequence ID" value="ISCW012797-PA"/>
    <property type="gene ID" value="ISCW012797"/>
</dbReference>
<dbReference type="EMBL" id="DS909070">
    <property type="protein sequence ID" value="EEC16619.1"/>
    <property type="molecule type" value="Genomic_DNA"/>
</dbReference>